<proteinExistence type="predicted"/>
<evidence type="ECO:0000313" key="3">
    <source>
        <dbReference type="EMBL" id="BBX85971.1"/>
    </source>
</evidence>
<sequence length="386" mass="40622">MTQPPPSGPWGAQPPQQPGNWQGYPGGRQGPGPQGQWNSQPQWPNPTPAPQKKGPLKWILGAIALVAVIAVTAVVAVSCAGGKGSNNGNGGGTPTSGSKSDIASANDTGPVSVITEDPSCAPWGPINDTLANSTKNAGWERRDPSISASAWTPDMRTVFETSAEAFGKSADQATSLIKITTHRVMRELYQQYVAYMHAFVSKVPNYAPEDFNLVTTGVTLGMTITGICQAITFGSAAARGPLVTPVAPPEKIAPLDDVEKPVQFLTSPDPGCADWNTAVKQLDANPIYTAWKNEDLNIPASDWSPQYKSENDAVEPLLATASDTFERLGRGSANPVIQDFGVLAAQYGRAFIQGMPTYTSADTYLYNVFRRASAGISAACTAAGVA</sequence>
<gene>
    <name evidence="3" type="ORF">MAUB_38440</name>
</gene>
<organism evidence="3 4">
    <name type="scientific">Mycolicibacterium aubagnense</name>
    <dbReference type="NCBI Taxonomy" id="319707"/>
    <lineage>
        <taxon>Bacteria</taxon>
        <taxon>Bacillati</taxon>
        <taxon>Actinomycetota</taxon>
        <taxon>Actinomycetes</taxon>
        <taxon>Mycobacteriales</taxon>
        <taxon>Mycobacteriaceae</taxon>
        <taxon>Mycolicibacterium</taxon>
    </lineage>
</organism>
<feature type="transmembrane region" description="Helical" evidence="2">
    <location>
        <begin position="58"/>
        <end position="77"/>
    </location>
</feature>
<evidence type="ECO:0000313" key="4">
    <source>
        <dbReference type="Proteomes" id="UP000465609"/>
    </source>
</evidence>
<reference evidence="3 4" key="1">
    <citation type="journal article" date="2019" name="Emerg. Microbes Infect.">
        <title>Comprehensive subspecies identification of 175 nontuberculous mycobacteria species based on 7547 genomic profiles.</title>
        <authorList>
            <person name="Matsumoto Y."/>
            <person name="Kinjo T."/>
            <person name="Motooka D."/>
            <person name="Nabeya D."/>
            <person name="Jung N."/>
            <person name="Uechi K."/>
            <person name="Horii T."/>
            <person name="Iida T."/>
            <person name="Fujita J."/>
            <person name="Nakamura S."/>
        </authorList>
    </citation>
    <scope>NUCLEOTIDE SEQUENCE [LARGE SCALE GENOMIC DNA]</scope>
    <source>
        <strain evidence="3 4">JCM 15296</strain>
    </source>
</reference>
<dbReference type="EMBL" id="AP022577">
    <property type="protein sequence ID" value="BBX85971.1"/>
    <property type="molecule type" value="Genomic_DNA"/>
</dbReference>
<protein>
    <submittedName>
        <fullName evidence="3">Uncharacterized protein</fullName>
    </submittedName>
</protein>
<keyword evidence="4" id="KW-1185">Reference proteome</keyword>
<feature type="region of interest" description="Disordered" evidence="1">
    <location>
        <begin position="81"/>
        <end position="143"/>
    </location>
</feature>
<feature type="compositionally biased region" description="Gly residues" evidence="1">
    <location>
        <begin position="24"/>
        <end position="33"/>
    </location>
</feature>
<dbReference type="Proteomes" id="UP000465609">
    <property type="component" value="Chromosome"/>
</dbReference>
<keyword evidence="2" id="KW-0472">Membrane</keyword>
<keyword evidence="2" id="KW-1133">Transmembrane helix</keyword>
<name>A0ABN5YYF3_9MYCO</name>
<keyword evidence="2" id="KW-0812">Transmembrane</keyword>
<accession>A0ABN5YYF3</accession>
<feature type="compositionally biased region" description="Gly residues" evidence="1">
    <location>
        <begin position="81"/>
        <end position="94"/>
    </location>
</feature>
<feature type="region of interest" description="Disordered" evidence="1">
    <location>
        <begin position="1"/>
        <end position="52"/>
    </location>
</feature>
<evidence type="ECO:0000256" key="1">
    <source>
        <dbReference type="SAM" id="MobiDB-lite"/>
    </source>
</evidence>
<feature type="compositionally biased region" description="Low complexity" evidence="1">
    <location>
        <begin position="9"/>
        <end position="23"/>
    </location>
</feature>
<evidence type="ECO:0000256" key="2">
    <source>
        <dbReference type="SAM" id="Phobius"/>
    </source>
</evidence>